<dbReference type="Proteomes" id="UP000011863">
    <property type="component" value="Chromosome"/>
</dbReference>
<dbReference type="SUPFAM" id="SSF56091">
    <property type="entry name" value="DNA ligase/mRNA capping enzyme, catalytic domain"/>
    <property type="match status" value="1"/>
</dbReference>
<protein>
    <submittedName>
        <fullName evidence="3">Putative ATP-dependent DNA ligase</fullName>
        <ecNumber evidence="3">6.5.1.1</ecNumber>
    </submittedName>
</protein>
<dbReference type="PANTHER" id="PTHR39465:SF1">
    <property type="entry name" value="DNA LIGASE D 3'-PHOSPHOESTERASE DOMAIN-CONTAINING PROTEIN"/>
    <property type="match status" value="1"/>
</dbReference>
<organism evidence="3 4">
    <name type="scientific">Ilumatobacter coccineus (strain NBRC 103263 / KCTC 29153 / YM16-304)</name>
    <dbReference type="NCBI Taxonomy" id="1313172"/>
    <lineage>
        <taxon>Bacteria</taxon>
        <taxon>Bacillati</taxon>
        <taxon>Actinomycetota</taxon>
        <taxon>Acidimicrobiia</taxon>
        <taxon>Acidimicrobiales</taxon>
        <taxon>Ilumatobacteraceae</taxon>
        <taxon>Ilumatobacter</taxon>
    </lineage>
</organism>
<accession>A0A6C7E657</accession>
<evidence type="ECO:0000313" key="3">
    <source>
        <dbReference type="EMBL" id="BAN00759.1"/>
    </source>
</evidence>
<feature type="domain" description="DNA ligase D 3'-phosphoesterase" evidence="2">
    <location>
        <begin position="10"/>
        <end position="117"/>
    </location>
</feature>
<reference evidence="3 4" key="1">
    <citation type="journal article" date="2013" name="Int. J. Syst. Evol. Microbiol.">
        <title>Ilumatobacter nonamiense sp. nov. and Ilumatobacter coccineum sp. nov., isolated from seashore sand.</title>
        <authorList>
            <person name="Matsumoto A."/>
            <person name="Kasai H."/>
            <person name="Matsuo Y."/>
            <person name="Shizuri Y."/>
            <person name="Ichikawa N."/>
            <person name="Fujita N."/>
            <person name="Omura S."/>
            <person name="Takahashi Y."/>
        </authorList>
    </citation>
    <scope>NUCLEOTIDE SEQUENCE [LARGE SCALE GENOMIC DNA]</scope>
    <source>
        <strain evidence="4">NBRC 103263 / KCTC 29153 / YM16-304</strain>
    </source>
</reference>
<dbReference type="InterPro" id="IPR014144">
    <property type="entry name" value="LigD_PE_domain"/>
</dbReference>
<dbReference type="EMBL" id="AP012057">
    <property type="protein sequence ID" value="BAN00759.1"/>
    <property type="molecule type" value="Genomic_DNA"/>
</dbReference>
<dbReference type="Gene3D" id="3.30.1490.70">
    <property type="match status" value="1"/>
</dbReference>
<feature type="domain" description="ATP-dependent DNA ligase family profile" evidence="1">
    <location>
        <begin position="161"/>
        <end position="334"/>
    </location>
</feature>
<evidence type="ECO:0000259" key="2">
    <source>
        <dbReference type="Pfam" id="PF13298"/>
    </source>
</evidence>
<evidence type="ECO:0000313" key="4">
    <source>
        <dbReference type="Proteomes" id="UP000011863"/>
    </source>
</evidence>
<gene>
    <name evidence="3" type="ORF">YM304_04450</name>
</gene>
<dbReference type="GO" id="GO:0006310">
    <property type="term" value="P:DNA recombination"/>
    <property type="evidence" value="ECO:0007669"/>
    <property type="project" value="InterPro"/>
</dbReference>
<dbReference type="GO" id="GO:0005524">
    <property type="term" value="F:ATP binding"/>
    <property type="evidence" value="ECO:0007669"/>
    <property type="project" value="InterPro"/>
</dbReference>
<keyword evidence="3" id="KW-0436">Ligase</keyword>
<dbReference type="KEGG" id="aym:YM304_04450"/>
<evidence type="ECO:0000259" key="1">
    <source>
        <dbReference type="Pfam" id="PF01068"/>
    </source>
</evidence>
<keyword evidence="4" id="KW-1185">Reference proteome</keyword>
<dbReference type="InterPro" id="IPR012310">
    <property type="entry name" value="DNA_ligase_ATP-dep_cent"/>
</dbReference>
<dbReference type="GO" id="GO:0006281">
    <property type="term" value="P:DNA repair"/>
    <property type="evidence" value="ECO:0007669"/>
    <property type="project" value="InterPro"/>
</dbReference>
<dbReference type="Pfam" id="PF01068">
    <property type="entry name" value="DNA_ligase_A_M"/>
    <property type="match status" value="1"/>
</dbReference>
<proteinExistence type="predicted"/>
<dbReference type="Pfam" id="PF13298">
    <property type="entry name" value="LigD_N"/>
    <property type="match status" value="1"/>
</dbReference>
<sequence>MEEARRFVIQQHDATRLHWDLRLEHEGVLLSWALPRGVPWNPKENRLAVQTEDHSLDFLDREGDDFDGRFGAGRSTQWDTGTYELHKIEPSKDDPTGAPVKLVVTLHGRRVSGKYSLFSMRGSRDWLIHRMDPPDDEHRKPVPIGVRPMIATPGEMPVDSPSDWSYETRWNGIRAIVTDDTGRVLITGADAADISIHFPEIRRIGRALGHREVILDGMIVPVDPTTGTVLHDRAGLTRRLNITSDSGARNAAKTAPVVFMAFDILWIEGRPITDLPWELRRRQLDDLRLDGPGWRTSPSLSVDEAYGAIDAETGIVAKRRDSVYTIDRPTPDWIDTA</sequence>
<dbReference type="PANTHER" id="PTHR39465">
    <property type="entry name" value="DNA LIGASE D, 3'-PHOSPHOESTERASE DOMAIN"/>
    <property type="match status" value="1"/>
</dbReference>
<dbReference type="GO" id="GO:0003910">
    <property type="term" value="F:DNA ligase (ATP) activity"/>
    <property type="evidence" value="ECO:0007669"/>
    <property type="project" value="UniProtKB-EC"/>
</dbReference>
<dbReference type="Gene3D" id="3.30.470.30">
    <property type="entry name" value="DNA ligase/mRNA capping enzyme"/>
    <property type="match status" value="1"/>
</dbReference>
<name>A0A6C7E657_ILUCY</name>
<dbReference type="AlphaFoldDB" id="A0A6C7E657"/>
<dbReference type="EC" id="6.5.1.1" evidence="3"/>